<gene>
    <name evidence="2" type="ORF">SAMN02745218_02051</name>
</gene>
<sequence length="203" mass="22567">MTFSKQATASGHGWEVWSCWRPRTGYPVGGDLCYAYKGNDKLFISVVDVLGHGEEAHRCAEGLHRVLEERKEDLPGVYGDIERVAARIRGCTLFLGTLDNATLSYIMVGNIRGWVIGDKRLEFLPGQPGVVGGRKLVPVIRNVRIDDYSLVIVCSDGIRRSFVPDRGDGHLWRQDGLYLAVTIMEKYGVPEDDASVLVGRRCT</sequence>
<dbReference type="OrthoDB" id="1805512at2"/>
<protein>
    <recommendedName>
        <fullName evidence="1">PPM-type phosphatase domain-containing protein</fullName>
    </recommendedName>
</protein>
<dbReference type="RefSeq" id="WP_073165865.1">
    <property type="nucleotide sequence ID" value="NZ_FQUW01000025.1"/>
</dbReference>
<dbReference type="SMART" id="SM00331">
    <property type="entry name" value="PP2C_SIG"/>
    <property type="match status" value="1"/>
</dbReference>
<dbReference type="InterPro" id="IPR039248">
    <property type="entry name" value="Ptase_RsbX"/>
</dbReference>
<dbReference type="AlphaFoldDB" id="A0A1M5B100"/>
<dbReference type="PANTHER" id="PTHR35801:SF1">
    <property type="entry name" value="PHOSPHOSERINE PHOSPHATASE RSBX"/>
    <property type="match status" value="1"/>
</dbReference>
<name>A0A1M5B100_9FIRM</name>
<accession>A0A1M5B100</accession>
<organism evidence="2 3">
    <name type="scientific">Desulfofundulus australicus DSM 11792</name>
    <dbReference type="NCBI Taxonomy" id="1121425"/>
    <lineage>
        <taxon>Bacteria</taxon>
        <taxon>Bacillati</taxon>
        <taxon>Bacillota</taxon>
        <taxon>Clostridia</taxon>
        <taxon>Eubacteriales</taxon>
        <taxon>Peptococcaceae</taxon>
        <taxon>Desulfofundulus</taxon>
    </lineage>
</organism>
<keyword evidence="3" id="KW-1185">Reference proteome</keyword>
<proteinExistence type="predicted"/>
<reference evidence="3" key="1">
    <citation type="submission" date="2016-11" db="EMBL/GenBank/DDBJ databases">
        <authorList>
            <person name="Varghese N."/>
            <person name="Submissions S."/>
        </authorList>
    </citation>
    <scope>NUCLEOTIDE SEQUENCE [LARGE SCALE GENOMIC DNA]</scope>
    <source>
        <strain evidence="3">DSM 11792</strain>
    </source>
</reference>
<evidence type="ECO:0000259" key="1">
    <source>
        <dbReference type="SMART" id="SM00331"/>
    </source>
</evidence>
<dbReference type="Proteomes" id="UP000184196">
    <property type="component" value="Unassembled WGS sequence"/>
</dbReference>
<feature type="domain" description="PPM-type phosphatase" evidence="1">
    <location>
        <begin position="11"/>
        <end position="201"/>
    </location>
</feature>
<dbReference type="InterPro" id="IPR036457">
    <property type="entry name" value="PPM-type-like_dom_sf"/>
</dbReference>
<evidence type="ECO:0000313" key="3">
    <source>
        <dbReference type="Proteomes" id="UP000184196"/>
    </source>
</evidence>
<evidence type="ECO:0000313" key="2">
    <source>
        <dbReference type="EMBL" id="SHF36133.1"/>
    </source>
</evidence>
<dbReference type="EMBL" id="FQUW01000025">
    <property type="protein sequence ID" value="SHF36133.1"/>
    <property type="molecule type" value="Genomic_DNA"/>
</dbReference>
<dbReference type="PANTHER" id="PTHR35801">
    <property type="entry name" value="PHOSPHOSERINE PHOSPHATASE RSBX"/>
    <property type="match status" value="1"/>
</dbReference>
<dbReference type="Gene3D" id="3.60.40.10">
    <property type="entry name" value="PPM-type phosphatase domain"/>
    <property type="match status" value="1"/>
</dbReference>
<dbReference type="SUPFAM" id="SSF81606">
    <property type="entry name" value="PP2C-like"/>
    <property type="match status" value="1"/>
</dbReference>
<dbReference type="InterPro" id="IPR001932">
    <property type="entry name" value="PPM-type_phosphatase-like_dom"/>
</dbReference>